<evidence type="ECO:0000259" key="1">
    <source>
        <dbReference type="Pfam" id="PF02517"/>
    </source>
</evidence>
<dbReference type="GO" id="GO:0004175">
    <property type="term" value="F:endopeptidase activity"/>
    <property type="evidence" value="ECO:0007669"/>
    <property type="project" value="UniProtKB-ARBA"/>
</dbReference>
<name>A0A934NGN0_9BACT</name>
<dbReference type="Proteomes" id="UP000620075">
    <property type="component" value="Unassembled WGS sequence"/>
</dbReference>
<proteinExistence type="predicted"/>
<dbReference type="GO" id="GO:0008237">
    <property type="term" value="F:metallopeptidase activity"/>
    <property type="evidence" value="ECO:0007669"/>
    <property type="project" value="UniProtKB-KW"/>
</dbReference>
<reference evidence="2 3" key="1">
    <citation type="submission" date="2020-10" db="EMBL/GenBank/DDBJ databases">
        <title>Ca. Dormibacterota MAGs.</title>
        <authorList>
            <person name="Montgomery K."/>
        </authorList>
    </citation>
    <scope>NUCLEOTIDE SEQUENCE [LARGE SCALE GENOMIC DNA]</scope>
    <source>
        <strain evidence="2">SC8811_S16_3</strain>
    </source>
</reference>
<dbReference type="Pfam" id="PF02517">
    <property type="entry name" value="Rce1-like"/>
    <property type="match status" value="1"/>
</dbReference>
<sequence>MQPKHAAPRLHYLSAMYWLAAHTATAPWRRALWLALLVLALEAVRTLAGRGPGWASVSLLVGGLALCLTAVRSTPAALGLGWDRLPERLLGGLGLAVVLLLPAAARWGGGPTLGPELALAAIAVSVGEEIAFRGVLFSTLLEVGGPALAVLGSTALWTLAHALAHPPQFLPAVAGAGLLLSLWRWACRDLVGPVVGHVLADLAL</sequence>
<gene>
    <name evidence="2" type="ORF">JF888_04250</name>
</gene>
<keyword evidence="2" id="KW-0645">Protease</keyword>
<keyword evidence="2" id="KW-0482">Metalloprotease</keyword>
<evidence type="ECO:0000313" key="3">
    <source>
        <dbReference type="Proteomes" id="UP000620075"/>
    </source>
</evidence>
<protein>
    <submittedName>
        <fullName evidence="2">CPBP family intramembrane metalloprotease</fullName>
    </submittedName>
</protein>
<dbReference type="EMBL" id="JAEKNQ010000019">
    <property type="protein sequence ID" value="MBJ7602392.1"/>
    <property type="molecule type" value="Genomic_DNA"/>
</dbReference>
<accession>A0A934NGN0</accession>
<dbReference type="InterPro" id="IPR003675">
    <property type="entry name" value="Rce1/LyrA-like_dom"/>
</dbReference>
<dbReference type="AlphaFoldDB" id="A0A934NGN0"/>
<keyword evidence="2" id="KW-0378">Hydrolase</keyword>
<organism evidence="2 3">
    <name type="scientific">Candidatus Dormiibacter inghamiae</name>
    <dbReference type="NCBI Taxonomy" id="3127013"/>
    <lineage>
        <taxon>Bacteria</taxon>
        <taxon>Bacillati</taxon>
        <taxon>Candidatus Dormiibacterota</taxon>
        <taxon>Candidatus Dormibacteria</taxon>
        <taxon>Candidatus Dormibacterales</taxon>
        <taxon>Candidatus Dormibacteraceae</taxon>
        <taxon>Candidatus Dormiibacter</taxon>
    </lineage>
</organism>
<evidence type="ECO:0000313" key="2">
    <source>
        <dbReference type="EMBL" id="MBJ7602392.1"/>
    </source>
</evidence>
<comment type="caution">
    <text evidence="2">The sequence shown here is derived from an EMBL/GenBank/DDBJ whole genome shotgun (WGS) entry which is preliminary data.</text>
</comment>
<feature type="domain" description="CAAX prenyl protease 2/Lysostaphin resistance protein A-like" evidence="1">
    <location>
        <begin position="117"/>
        <end position="202"/>
    </location>
</feature>
<dbReference type="GO" id="GO:0080120">
    <property type="term" value="P:CAAX-box protein maturation"/>
    <property type="evidence" value="ECO:0007669"/>
    <property type="project" value="UniProtKB-ARBA"/>
</dbReference>
<dbReference type="RefSeq" id="WP_338176875.1">
    <property type="nucleotide sequence ID" value="NZ_JAEKNQ010000019.1"/>
</dbReference>